<dbReference type="EMBL" id="JAXOVW010000086">
    <property type="protein sequence ID" value="MDZ5609819.1"/>
    <property type="molecule type" value="Genomic_DNA"/>
</dbReference>
<comment type="caution">
    <text evidence="1">The sequence shown here is derived from an EMBL/GenBank/DDBJ whole genome shotgun (WGS) entry which is preliminary data.</text>
</comment>
<proteinExistence type="predicted"/>
<name>A0ABU5K285_9BACI</name>
<sequence length="50" mass="6130">MKKTSTVSIFTLYKMKIEFFDIKECDVYDRDRKDILSMTEDERREQDDES</sequence>
<accession>A0ABU5K285</accession>
<reference evidence="2" key="1">
    <citation type="submission" date="2023-11" db="EMBL/GenBank/DDBJ databases">
        <title>Genome Sequence of Bacillus pseudomycoides stain BUPM19.</title>
        <authorList>
            <person name="Farhat A."/>
        </authorList>
    </citation>
    <scope>NUCLEOTIDE SEQUENCE [LARGE SCALE GENOMIC DNA]</scope>
    <source>
        <strain evidence="2">BUPM19</strain>
    </source>
</reference>
<evidence type="ECO:0008006" key="3">
    <source>
        <dbReference type="Google" id="ProtNLM"/>
    </source>
</evidence>
<dbReference type="Proteomes" id="UP001291930">
    <property type="component" value="Unassembled WGS sequence"/>
</dbReference>
<organism evidence="1 2">
    <name type="scientific">Bacillus bingmayongensis</name>
    <dbReference type="NCBI Taxonomy" id="1150157"/>
    <lineage>
        <taxon>Bacteria</taxon>
        <taxon>Bacillati</taxon>
        <taxon>Bacillota</taxon>
        <taxon>Bacilli</taxon>
        <taxon>Bacillales</taxon>
        <taxon>Bacillaceae</taxon>
        <taxon>Bacillus</taxon>
    </lineage>
</organism>
<dbReference type="RefSeq" id="WP_374219195.1">
    <property type="nucleotide sequence ID" value="NZ_JAXOVW010000086.1"/>
</dbReference>
<evidence type="ECO:0000313" key="2">
    <source>
        <dbReference type="Proteomes" id="UP001291930"/>
    </source>
</evidence>
<gene>
    <name evidence="1" type="ORF">U2I54_22885</name>
</gene>
<keyword evidence="2" id="KW-1185">Reference proteome</keyword>
<evidence type="ECO:0000313" key="1">
    <source>
        <dbReference type="EMBL" id="MDZ5609819.1"/>
    </source>
</evidence>
<protein>
    <recommendedName>
        <fullName evidence="3">Fur-regulated basic protein FbpA</fullName>
    </recommendedName>
</protein>